<evidence type="ECO:0000256" key="4">
    <source>
        <dbReference type="ARBA" id="ARBA00023157"/>
    </source>
</evidence>
<dbReference type="SUPFAM" id="SSF52833">
    <property type="entry name" value="Thioredoxin-like"/>
    <property type="match status" value="1"/>
</dbReference>
<evidence type="ECO:0000256" key="2">
    <source>
        <dbReference type="ARBA" id="ARBA00022729"/>
    </source>
</evidence>
<proteinExistence type="inferred from homology"/>
<keyword evidence="10" id="KW-1185">Reference proteome</keyword>
<feature type="region of interest" description="Disordered" evidence="6">
    <location>
        <begin position="252"/>
        <end position="276"/>
    </location>
</feature>
<dbReference type="PANTHER" id="PTHR13887">
    <property type="entry name" value="GLUTATHIONE S-TRANSFERASE KAPPA"/>
    <property type="match status" value="1"/>
</dbReference>
<evidence type="ECO:0000256" key="3">
    <source>
        <dbReference type="ARBA" id="ARBA00023002"/>
    </source>
</evidence>
<comment type="similarity">
    <text evidence="1">Belongs to the thioredoxin family. DsbA subfamily.</text>
</comment>
<dbReference type="HOGENOM" id="CLU_000288_47_3_11"/>
<keyword evidence="2" id="KW-0732">Signal</keyword>
<evidence type="ECO:0000313" key="10">
    <source>
        <dbReference type="Proteomes" id="UP000006666"/>
    </source>
</evidence>
<keyword evidence="9" id="KW-0413">Isomerase</keyword>
<keyword evidence="7" id="KW-0812">Transmembrane</keyword>
<gene>
    <name evidence="9" type="ordered locus">Ksed_12910</name>
</gene>
<dbReference type="InterPro" id="IPR036249">
    <property type="entry name" value="Thioredoxin-like_sf"/>
</dbReference>
<evidence type="ECO:0000313" key="9">
    <source>
        <dbReference type="EMBL" id="ACV06323.1"/>
    </source>
</evidence>
<keyword evidence="7" id="KW-0472">Membrane</keyword>
<dbReference type="eggNOG" id="COG1651">
    <property type="taxonomic scope" value="Bacteria"/>
</dbReference>
<accession>C7NHG6</accession>
<dbReference type="CDD" id="cd02972">
    <property type="entry name" value="DsbA_family"/>
    <property type="match status" value="1"/>
</dbReference>
<dbReference type="GO" id="GO:0016853">
    <property type="term" value="F:isomerase activity"/>
    <property type="evidence" value="ECO:0007669"/>
    <property type="project" value="UniProtKB-KW"/>
</dbReference>
<reference evidence="9 10" key="1">
    <citation type="journal article" date="2009" name="Stand. Genomic Sci.">
        <title>Complete genome sequence of Kytococcus sedentarius type strain (541).</title>
        <authorList>
            <person name="Sims D."/>
            <person name="Brettin T."/>
            <person name="Detter J.C."/>
            <person name="Han C."/>
            <person name="Lapidus A."/>
            <person name="Copeland A."/>
            <person name="Glavina Del Rio T."/>
            <person name="Nolan M."/>
            <person name="Chen F."/>
            <person name="Lucas S."/>
            <person name="Tice H."/>
            <person name="Cheng J.F."/>
            <person name="Bruce D."/>
            <person name="Goodwin L."/>
            <person name="Pitluck S."/>
            <person name="Ovchinnikova G."/>
            <person name="Pati A."/>
            <person name="Ivanova N."/>
            <person name="Mavrommatis K."/>
            <person name="Chen A."/>
            <person name="Palaniappan K."/>
            <person name="D'haeseleer P."/>
            <person name="Chain P."/>
            <person name="Bristow J."/>
            <person name="Eisen J.A."/>
            <person name="Markowitz V."/>
            <person name="Hugenholtz P."/>
            <person name="Schneider S."/>
            <person name="Goker M."/>
            <person name="Pukall R."/>
            <person name="Kyrpides N.C."/>
            <person name="Klenk H.P."/>
        </authorList>
    </citation>
    <scope>NUCLEOTIDE SEQUENCE [LARGE SCALE GENOMIC DNA]</scope>
    <source>
        <strain evidence="10">ATCC 14392 / DSM 20547 / JCM 11482 / CCUG 33030 / NBRC 15357 / NCTC 11040 / CCM 314 / 541</strain>
    </source>
</reference>
<dbReference type="RefSeq" id="WP_015779268.1">
    <property type="nucleotide sequence ID" value="NC_013169.1"/>
</dbReference>
<name>C7NHG6_KYTSD</name>
<dbReference type="PANTHER" id="PTHR13887:SF14">
    <property type="entry name" value="DISULFIDE BOND FORMATION PROTEIN D"/>
    <property type="match status" value="1"/>
</dbReference>
<feature type="domain" description="Thioredoxin-like fold" evidence="8">
    <location>
        <begin position="91"/>
        <end position="262"/>
    </location>
</feature>
<dbReference type="KEGG" id="kse:Ksed_12910"/>
<dbReference type="InterPro" id="IPR012336">
    <property type="entry name" value="Thioredoxin-like_fold"/>
</dbReference>
<dbReference type="STRING" id="478801.Ksed_12910"/>
<sequence>MPVDNSPRPSGAHRPAGSSGGGVSKALIALIAALVVGALVVLGIWLLGQGDDDDSTAAPSSSTNSQSGSGDPSSGTPADMAVPQGMPEKPAGVTVGEAGGPELIIFEDFQCPACKSFEDLLGDDIATMIDDGKAQVTYFPKTFLDGNLGTDHSERAASAAFCASDGGKFREYHDALFANHPEREGDGWTDEQLKGFGKDAGLEGDALATFEKCVADGTYREYAKASEARSSEMGVMSTPTVYLNGQRMELTNAEDFRKQVDEAGAPQKSDASPSAS</sequence>
<feature type="transmembrane region" description="Helical" evidence="7">
    <location>
        <begin position="26"/>
        <end position="47"/>
    </location>
</feature>
<evidence type="ECO:0000256" key="1">
    <source>
        <dbReference type="ARBA" id="ARBA00005791"/>
    </source>
</evidence>
<evidence type="ECO:0000256" key="6">
    <source>
        <dbReference type="SAM" id="MobiDB-lite"/>
    </source>
</evidence>
<feature type="region of interest" description="Disordered" evidence="6">
    <location>
        <begin position="1"/>
        <end position="20"/>
    </location>
</feature>
<organism evidence="9 10">
    <name type="scientific">Kytococcus sedentarius (strain ATCC 14392 / DSM 20547 / JCM 11482 / CCUG 33030 / NBRC 15357 / NCTC 11040 / CCM 314 / 541)</name>
    <name type="common">Micrococcus sedentarius</name>
    <dbReference type="NCBI Taxonomy" id="478801"/>
    <lineage>
        <taxon>Bacteria</taxon>
        <taxon>Bacillati</taxon>
        <taxon>Actinomycetota</taxon>
        <taxon>Actinomycetes</taxon>
        <taxon>Micrococcales</taxon>
        <taxon>Kytococcaceae</taxon>
        <taxon>Kytococcus</taxon>
    </lineage>
</organism>
<evidence type="ECO:0000256" key="5">
    <source>
        <dbReference type="ARBA" id="ARBA00023284"/>
    </source>
</evidence>
<dbReference type="AlphaFoldDB" id="C7NHG6"/>
<evidence type="ECO:0000259" key="8">
    <source>
        <dbReference type="Pfam" id="PF13462"/>
    </source>
</evidence>
<dbReference type="Gene3D" id="3.40.30.10">
    <property type="entry name" value="Glutaredoxin"/>
    <property type="match status" value="1"/>
</dbReference>
<keyword evidence="5" id="KW-0676">Redox-active center</keyword>
<dbReference type="Pfam" id="PF13462">
    <property type="entry name" value="Thioredoxin_4"/>
    <property type="match status" value="1"/>
</dbReference>
<protein>
    <submittedName>
        <fullName evidence="9">Protein-disulfide isomerase</fullName>
    </submittedName>
</protein>
<dbReference type="GO" id="GO:0016491">
    <property type="term" value="F:oxidoreductase activity"/>
    <property type="evidence" value="ECO:0007669"/>
    <property type="project" value="UniProtKB-KW"/>
</dbReference>
<dbReference type="Proteomes" id="UP000006666">
    <property type="component" value="Chromosome"/>
</dbReference>
<keyword evidence="3" id="KW-0560">Oxidoreductase</keyword>
<dbReference type="EMBL" id="CP001686">
    <property type="protein sequence ID" value="ACV06323.1"/>
    <property type="molecule type" value="Genomic_DNA"/>
</dbReference>
<keyword evidence="4" id="KW-1015">Disulfide bond</keyword>
<feature type="compositionally biased region" description="Low complexity" evidence="6">
    <location>
        <begin position="56"/>
        <end position="79"/>
    </location>
</feature>
<keyword evidence="7" id="KW-1133">Transmembrane helix</keyword>
<evidence type="ECO:0000256" key="7">
    <source>
        <dbReference type="SAM" id="Phobius"/>
    </source>
</evidence>
<feature type="region of interest" description="Disordered" evidence="6">
    <location>
        <begin position="52"/>
        <end position="94"/>
    </location>
</feature>